<keyword evidence="1" id="KW-1133">Transmembrane helix</keyword>
<evidence type="ECO:0000256" key="1">
    <source>
        <dbReference type="SAM" id="Phobius"/>
    </source>
</evidence>
<feature type="transmembrane region" description="Helical" evidence="1">
    <location>
        <begin position="9"/>
        <end position="30"/>
    </location>
</feature>
<dbReference type="AlphaFoldDB" id="A0A1G7LD93"/>
<feature type="transmembrane region" description="Helical" evidence="1">
    <location>
        <begin position="122"/>
        <end position="144"/>
    </location>
</feature>
<keyword evidence="4" id="KW-1185">Reference proteome</keyword>
<keyword evidence="3" id="KW-0808">Transferase</keyword>
<keyword evidence="1" id="KW-0472">Membrane</keyword>
<dbReference type="InterPro" id="IPR010559">
    <property type="entry name" value="Sig_transdc_His_kin_internal"/>
</dbReference>
<dbReference type="PANTHER" id="PTHR34220:SF7">
    <property type="entry name" value="SENSOR HISTIDINE KINASE YPDA"/>
    <property type="match status" value="1"/>
</dbReference>
<keyword evidence="3" id="KW-0418">Kinase</keyword>
<proteinExistence type="predicted"/>
<name>A0A1G7LD93_9SPHI</name>
<gene>
    <name evidence="3" type="ORF">SAMN05216464_118123</name>
</gene>
<feature type="transmembrane region" description="Helical" evidence="1">
    <location>
        <begin position="80"/>
        <end position="102"/>
    </location>
</feature>
<evidence type="ECO:0000313" key="3">
    <source>
        <dbReference type="EMBL" id="SDF47361.1"/>
    </source>
</evidence>
<dbReference type="STRING" id="1391627.SAMN05216464_118123"/>
<evidence type="ECO:0000313" key="4">
    <source>
        <dbReference type="Proteomes" id="UP000199072"/>
    </source>
</evidence>
<organism evidence="3 4">
    <name type="scientific">Mucilaginibacter pineti</name>
    <dbReference type="NCBI Taxonomy" id="1391627"/>
    <lineage>
        <taxon>Bacteria</taxon>
        <taxon>Pseudomonadati</taxon>
        <taxon>Bacteroidota</taxon>
        <taxon>Sphingobacteriia</taxon>
        <taxon>Sphingobacteriales</taxon>
        <taxon>Sphingobacteriaceae</taxon>
        <taxon>Mucilaginibacter</taxon>
    </lineage>
</organism>
<dbReference type="EMBL" id="FNAI01000018">
    <property type="protein sequence ID" value="SDF47361.1"/>
    <property type="molecule type" value="Genomic_DNA"/>
</dbReference>
<evidence type="ECO:0000259" key="2">
    <source>
        <dbReference type="Pfam" id="PF06580"/>
    </source>
</evidence>
<dbReference type="GO" id="GO:0000155">
    <property type="term" value="F:phosphorelay sensor kinase activity"/>
    <property type="evidence" value="ECO:0007669"/>
    <property type="project" value="InterPro"/>
</dbReference>
<dbReference type="Pfam" id="PF06580">
    <property type="entry name" value="His_kinase"/>
    <property type="match status" value="1"/>
</dbReference>
<dbReference type="RefSeq" id="WP_091155705.1">
    <property type="nucleotide sequence ID" value="NZ_FNAI01000018.1"/>
</dbReference>
<protein>
    <submittedName>
        <fullName evidence="3">Histidine kinase</fullName>
    </submittedName>
</protein>
<feature type="domain" description="Signal transduction histidine kinase internal region" evidence="2">
    <location>
        <begin position="166"/>
        <end position="245"/>
    </location>
</feature>
<dbReference type="PANTHER" id="PTHR34220">
    <property type="entry name" value="SENSOR HISTIDINE KINASE YPDA"/>
    <property type="match status" value="1"/>
</dbReference>
<dbReference type="InterPro" id="IPR036890">
    <property type="entry name" value="HATPase_C_sf"/>
</dbReference>
<accession>A0A1G7LD93</accession>
<dbReference type="SUPFAM" id="SSF55874">
    <property type="entry name" value="ATPase domain of HSP90 chaperone/DNA topoisomerase II/histidine kinase"/>
    <property type="match status" value="1"/>
</dbReference>
<keyword evidence="1" id="KW-0812">Transmembrane</keyword>
<dbReference type="OrthoDB" id="9792992at2"/>
<dbReference type="Proteomes" id="UP000199072">
    <property type="component" value="Unassembled WGS sequence"/>
</dbReference>
<dbReference type="InterPro" id="IPR050640">
    <property type="entry name" value="Bact_2-comp_sensor_kinase"/>
</dbReference>
<dbReference type="GO" id="GO:0016020">
    <property type="term" value="C:membrane"/>
    <property type="evidence" value="ECO:0007669"/>
    <property type="project" value="InterPro"/>
</dbReference>
<feature type="transmembrane region" description="Helical" evidence="1">
    <location>
        <begin position="36"/>
        <end position="59"/>
    </location>
</feature>
<reference evidence="3 4" key="1">
    <citation type="submission" date="2016-10" db="EMBL/GenBank/DDBJ databases">
        <authorList>
            <person name="de Groot N.N."/>
        </authorList>
    </citation>
    <scope>NUCLEOTIDE SEQUENCE [LARGE SCALE GENOMIC DNA]</scope>
    <source>
        <strain evidence="3 4">47C3B</strain>
    </source>
</reference>
<sequence>MNKPIQRSLYWKCQLIGWSVAAIYWEFLGYSDSKNFNFFVGALQYISDVALYIFITHLYRAFSLRCRWQLLNLGQLLKRLIPTVTFMGFVFMLTTIVKIYLFHQWLTVGHAGPFVVFFKINWVQIGMSGLRLMSIWLLAFHLYYYGKREINLTKENARLALIAKDAQLNNLSAQLNPHFFFNSLNTIKALVIERPKSARRAIDLLSDLLRTSLYKDATLLHTIQDELGLAGDYLELEKLRLEERLQFEIECAPELNTILILRYSVQVLVENAVKHGISRQKAGGLIHIKIMHDDDSLKISVQSPGKLQTGTLSGGLGLKNLNERLLLQYKGAAAFSISQQSESVFAYILIPAI</sequence>
<dbReference type="Gene3D" id="3.30.565.10">
    <property type="entry name" value="Histidine kinase-like ATPase, C-terminal domain"/>
    <property type="match status" value="1"/>
</dbReference>